<dbReference type="PROSITE" id="PS50943">
    <property type="entry name" value="HTH_CROC1"/>
    <property type="match status" value="1"/>
</dbReference>
<dbReference type="InterPro" id="IPR050807">
    <property type="entry name" value="TransReg_Diox_bact_type"/>
</dbReference>
<dbReference type="InterPro" id="IPR010982">
    <property type="entry name" value="Lambda_DNA-bd_dom_sf"/>
</dbReference>
<dbReference type="SUPFAM" id="SSF47413">
    <property type="entry name" value="lambda repressor-like DNA-binding domains"/>
    <property type="match status" value="1"/>
</dbReference>
<organism evidence="3 4">
    <name type="scientific">Desulfitobacterium hafniense (strain Y51)</name>
    <dbReference type="NCBI Taxonomy" id="138119"/>
    <lineage>
        <taxon>Bacteria</taxon>
        <taxon>Bacillati</taxon>
        <taxon>Bacillota</taxon>
        <taxon>Clostridia</taxon>
        <taxon>Eubacteriales</taxon>
        <taxon>Desulfitobacteriaceae</taxon>
        <taxon>Desulfitobacterium</taxon>
    </lineage>
</organism>
<dbReference type="PANTHER" id="PTHR46797:SF1">
    <property type="entry name" value="METHYLPHOSPHONATE SYNTHASE"/>
    <property type="match status" value="1"/>
</dbReference>
<accession>Q24VJ1</accession>
<keyword evidence="4" id="KW-1185">Reference proteome</keyword>
<dbReference type="Gene3D" id="1.10.260.40">
    <property type="entry name" value="lambda repressor-like DNA-binding domains"/>
    <property type="match status" value="1"/>
</dbReference>
<dbReference type="GO" id="GO:0003700">
    <property type="term" value="F:DNA-binding transcription factor activity"/>
    <property type="evidence" value="ECO:0007669"/>
    <property type="project" value="TreeGrafter"/>
</dbReference>
<feature type="domain" description="HTH cro/C1-type" evidence="2">
    <location>
        <begin position="5"/>
        <end position="60"/>
    </location>
</feature>
<evidence type="ECO:0000259" key="2">
    <source>
        <dbReference type="PROSITE" id="PS50943"/>
    </source>
</evidence>
<evidence type="ECO:0000256" key="1">
    <source>
        <dbReference type="ARBA" id="ARBA00023125"/>
    </source>
</evidence>
<dbReference type="InterPro" id="IPR001387">
    <property type="entry name" value="Cro/C1-type_HTH"/>
</dbReference>
<dbReference type="HOGENOM" id="CLU_066192_29_2_9"/>
<dbReference type="AlphaFoldDB" id="Q24VJ1"/>
<proteinExistence type="predicted"/>
<dbReference type="STRING" id="138119.DSY2162"/>
<dbReference type="EMBL" id="AP008230">
    <property type="protein sequence ID" value="BAE83951.1"/>
    <property type="molecule type" value="Genomic_DNA"/>
</dbReference>
<reference evidence="3 4" key="1">
    <citation type="journal article" date="2006" name="J. Bacteriol.">
        <title>Complete genome sequence of the dehalorespiring bacterium Desulfitobacterium hafniense Y51 and comparison with Dehalococcoides ethenogenes 195.</title>
        <authorList>
            <person name="Nonaka H."/>
            <person name="Keresztes G."/>
            <person name="Shinoda Y."/>
            <person name="Ikenaga Y."/>
            <person name="Abe M."/>
            <person name="Naito K."/>
            <person name="Inatomi K."/>
            <person name="Furukawa K."/>
            <person name="Inui M."/>
            <person name="Yukawa H."/>
        </authorList>
    </citation>
    <scope>NUCLEOTIDE SEQUENCE [LARGE SCALE GENOMIC DNA]</scope>
    <source>
        <strain evidence="3 4">Y51</strain>
    </source>
</reference>
<dbReference type="CDD" id="cd00093">
    <property type="entry name" value="HTH_XRE"/>
    <property type="match status" value="1"/>
</dbReference>
<dbReference type="SMART" id="SM00530">
    <property type="entry name" value="HTH_XRE"/>
    <property type="match status" value="1"/>
</dbReference>
<evidence type="ECO:0000313" key="4">
    <source>
        <dbReference type="Proteomes" id="UP000001946"/>
    </source>
</evidence>
<dbReference type="Proteomes" id="UP000001946">
    <property type="component" value="Chromosome"/>
</dbReference>
<dbReference type="KEGG" id="dsy:DSY2162"/>
<keyword evidence="1" id="KW-0238">DNA-binding</keyword>
<dbReference type="GO" id="GO:0003677">
    <property type="term" value="F:DNA binding"/>
    <property type="evidence" value="ECO:0007669"/>
    <property type="project" value="UniProtKB-KW"/>
</dbReference>
<protein>
    <recommendedName>
        <fullName evidence="2">HTH cro/C1-type domain-containing protein</fullName>
    </recommendedName>
</protein>
<name>Q24VJ1_DESHY</name>
<dbReference type="GO" id="GO:0005829">
    <property type="term" value="C:cytosol"/>
    <property type="evidence" value="ECO:0007669"/>
    <property type="project" value="TreeGrafter"/>
</dbReference>
<gene>
    <name evidence="3" type="ordered locus">DSY2162</name>
</gene>
<sequence>MGKNIEKIRRERGFTRKELAERSGISDDYLQKIEAETINRVHLKTLVRIASVLDTGIDELKKNFDEIS</sequence>
<dbReference type="eggNOG" id="COG1396">
    <property type="taxonomic scope" value="Bacteria"/>
</dbReference>
<evidence type="ECO:0000313" key="3">
    <source>
        <dbReference type="EMBL" id="BAE83951.1"/>
    </source>
</evidence>
<dbReference type="Pfam" id="PF01381">
    <property type="entry name" value="HTH_3"/>
    <property type="match status" value="1"/>
</dbReference>
<dbReference type="PANTHER" id="PTHR46797">
    <property type="entry name" value="HTH-TYPE TRANSCRIPTIONAL REGULATOR"/>
    <property type="match status" value="1"/>
</dbReference>